<organism evidence="2 3">
    <name type="scientific">Dulcicalothrix desertica PCC 7102</name>
    <dbReference type="NCBI Taxonomy" id="232991"/>
    <lineage>
        <taxon>Bacteria</taxon>
        <taxon>Bacillati</taxon>
        <taxon>Cyanobacteriota</taxon>
        <taxon>Cyanophyceae</taxon>
        <taxon>Nostocales</taxon>
        <taxon>Calotrichaceae</taxon>
        <taxon>Dulcicalothrix</taxon>
    </lineage>
</organism>
<comment type="caution">
    <text evidence="2">The sequence shown here is derived from an EMBL/GenBank/DDBJ whole genome shotgun (WGS) entry which is preliminary data.</text>
</comment>
<evidence type="ECO:0000256" key="1">
    <source>
        <dbReference type="SAM" id="MobiDB-lite"/>
    </source>
</evidence>
<reference evidence="2" key="2">
    <citation type="journal article" date="2019" name="Genome Biol. Evol.">
        <title>Day and night: Metabolic profiles and evolutionary relationships of six axenic non-marine cyanobacteria.</title>
        <authorList>
            <person name="Will S.E."/>
            <person name="Henke P."/>
            <person name="Boedeker C."/>
            <person name="Huang S."/>
            <person name="Brinkmann H."/>
            <person name="Rohde M."/>
            <person name="Jarek M."/>
            <person name="Friedl T."/>
            <person name="Seufert S."/>
            <person name="Schumacher M."/>
            <person name="Overmann J."/>
            <person name="Neumann-Schaal M."/>
            <person name="Petersen J."/>
        </authorList>
    </citation>
    <scope>NUCLEOTIDE SEQUENCE [LARGE SCALE GENOMIC DNA]</scope>
    <source>
        <strain evidence="2">PCC 7102</strain>
    </source>
</reference>
<evidence type="ECO:0000313" key="2">
    <source>
        <dbReference type="EMBL" id="RUT01473.1"/>
    </source>
</evidence>
<sequence>MSELNSPIDSKSSDGLPPGTFAPENPILEEVLTPKVNTVQQAAEDLEFFTQMICDRISPRLNLKMERKGFHQSNRIFSHQTIAPDQIYSKSGQAADVLEQLTQEIEQLLHHRLIYERERCGRSVGCLPW</sequence>
<dbReference type="AlphaFoldDB" id="A0A3S1CDN2"/>
<dbReference type="Proteomes" id="UP000271624">
    <property type="component" value="Unassembled WGS sequence"/>
</dbReference>
<dbReference type="OrthoDB" id="512427at2"/>
<reference evidence="2" key="1">
    <citation type="submission" date="2018-12" db="EMBL/GenBank/DDBJ databases">
        <authorList>
            <person name="Will S."/>
            <person name="Neumann-Schaal M."/>
            <person name="Henke P."/>
        </authorList>
    </citation>
    <scope>NUCLEOTIDE SEQUENCE</scope>
    <source>
        <strain evidence="2">PCC 7102</strain>
    </source>
</reference>
<feature type="region of interest" description="Disordered" evidence="1">
    <location>
        <begin position="1"/>
        <end position="24"/>
    </location>
</feature>
<dbReference type="EMBL" id="RSCL01000019">
    <property type="protein sequence ID" value="RUT01473.1"/>
    <property type="molecule type" value="Genomic_DNA"/>
</dbReference>
<name>A0A3S1CDN2_9CYAN</name>
<protein>
    <submittedName>
        <fullName evidence="2">Uncharacterized protein</fullName>
    </submittedName>
</protein>
<gene>
    <name evidence="2" type="ORF">DSM106972_065700</name>
</gene>
<feature type="compositionally biased region" description="Polar residues" evidence="1">
    <location>
        <begin position="1"/>
        <end position="10"/>
    </location>
</feature>
<dbReference type="RefSeq" id="WP_127084759.1">
    <property type="nucleotide sequence ID" value="NZ_RSCL01000019.1"/>
</dbReference>
<keyword evidence="3" id="KW-1185">Reference proteome</keyword>
<evidence type="ECO:0000313" key="3">
    <source>
        <dbReference type="Proteomes" id="UP000271624"/>
    </source>
</evidence>
<accession>A0A3S1CDN2</accession>
<proteinExistence type="predicted"/>